<dbReference type="GO" id="GO:0005737">
    <property type="term" value="C:cytoplasm"/>
    <property type="evidence" value="ECO:0007669"/>
    <property type="project" value="UniProtKB-SubCell"/>
</dbReference>
<dbReference type="RefSeq" id="XP_015605006.1">
    <property type="nucleotide sequence ID" value="XM_015749520.1"/>
</dbReference>
<evidence type="ECO:0000313" key="12">
    <source>
        <dbReference type="RefSeq" id="XP_024945438.1"/>
    </source>
</evidence>
<dbReference type="RefSeq" id="XP_024945439.1">
    <property type="nucleotide sequence ID" value="XM_025089671.1"/>
</dbReference>
<dbReference type="GO" id="GO:0003723">
    <property type="term" value="F:RNA binding"/>
    <property type="evidence" value="ECO:0007669"/>
    <property type="project" value="UniProtKB-UniRule"/>
</dbReference>
<evidence type="ECO:0000313" key="13">
    <source>
        <dbReference type="RefSeq" id="XP_024945439.1"/>
    </source>
</evidence>
<keyword evidence="5 7" id="KW-0694">RNA-binding</keyword>
<evidence type="ECO:0000313" key="10">
    <source>
        <dbReference type="RefSeq" id="XP_015605007.1"/>
    </source>
</evidence>
<evidence type="ECO:0000313" key="8">
    <source>
        <dbReference type="Proteomes" id="UP000694920"/>
    </source>
</evidence>
<comment type="subcellular location">
    <subcellularLocation>
        <location evidence="7">Cytoplasm</location>
    </subcellularLocation>
    <subcellularLocation>
        <location evidence="7">Nucleus</location>
        <location evidence="7">Nucleolus</location>
    </subcellularLocation>
    <subcellularLocation>
        <location evidence="1 7">Nucleus</location>
    </subcellularLocation>
</comment>
<comment type="similarity">
    <text evidence="2 7">Belongs to the C1D family.</text>
</comment>
<dbReference type="RefSeq" id="XP_015605007.1">
    <property type="nucleotide sequence ID" value="XM_015749521.2"/>
</dbReference>
<keyword evidence="7" id="KW-0963">Cytoplasm</keyword>
<comment type="function">
    <text evidence="7">Plays a role in the recruitment of the exosome to pre-rRNA to mediate the 3'-5' end processing of the 5.8S rRNA.</text>
</comment>
<dbReference type="GO" id="GO:0010468">
    <property type="term" value="P:regulation of gene expression"/>
    <property type="evidence" value="ECO:0007669"/>
    <property type="project" value="TreeGrafter"/>
</dbReference>
<sequence>MDTDFAELSNDANLIARMTQFGNASENIQNFLKLSNDPKLYDKLSNSEKIQYNLLMSFSINSLFWMYLRAEGIDPTKHEIKSENDRLKQSMARAKQINDKNTIMPRVNRDVAQRFIRSGLWDAKDKRDKDRKMKD</sequence>
<dbReference type="RefSeq" id="XP_015605008.1">
    <property type="nucleotide sequence ID" value="XM_015749522.2"/>
</dbReference>
<protein>
    <recommendedName>
        <fullName evidence="3 7">Nuclear nucleic acid-binding protein C1D</fullName>
    </recommendedName>
</protein>
<evidence type="ECO:0000256" key="5">
    <source>
        <dbReference type="ARBA" id="ARBA00022884"/>
    </source>
</evidence>
<evidence type="ECO:0000313" key="9">
    <source>
        <dbReference type="RefSeq" id="XP_015605006.1"/>
    </source>
</evidence>
<evidence type="ECO:0000313" key="11">
    <source>
        <dbReference type="RefSeq" id="XP_015605008.1"/>
    </source>
</evidence>
<evidence type="ECO:0000313" key="15">
    <source>
        <dbReference type="RefSeq" id="XP_024945441.1"/>
    </source>
</evidence>
<keyword evidence="4 7" id="KW-0698">rRNA processing</keyword>
<dbReference type="GO" id="GO:0005730">
    <property type="term" value="C:nucleolus"/>
    <property type="evidence" value="ECO:0007669"/>
    <property type="project" value="UniProtKB-SubCell"/>
</dbReference>
<keyword evidence="7" id="KW-0238">DNA-binding</keyword>
<keyword evidence="8" id="KW-1185">Reference proteome</keyword>
<dbReference type="InterPro" id="IPR011082">
    <property type="entry name" value="Exosome-assoc_fac/DNA_repair"/>
</dbReference>
<dbReference type="RefSeq" id="XP_024945438.1">
    <property type="nucleotide sequence ID" value="XM_025089670.1"/>
</dbReference>
<dbReference type="KEGG" id="ccin:107272401"/>
<accession>A0AAJ7W5M1</accession>
<evidence type="ECO:0000256" key="7">
    <source>
        <dbReference type="RuleBase" id="RU368003"/>
    </source>
</evidence>
<evidence type="ECO:0000256" key="2">
    <source>
        <dbReference type="ARBA" id="ARBA00009154"/>
    </source>
</evidence>
<organism evidence="8 14">
    <name type="scientific">Cephus cinctus</name>
    <name type="common">Wheat stem sawfly</name>
    <dbReference type="NCBI Taxonomy" id="211228"/>
    <lineage>
        <taxon>Eukaryota</taxon>
        <taxon>Metazoa</taxon>
        <taxon>Ecdysozoa</taxon>
        <taxon>Arthropoda</taxon>
        <taxon>Hexapoda</taxon>
        <taxon>Insecta</taxon>
        <taxon>Pterygota</taxon>
        <taxon>Neoptera</taxon>
        <taxon>Endopterygota</taxon>
        <taxon>Hymenoptera</taxon>
        <taxon>Cephoidea</taxon>
        <taxon>Cephidae</taxon>
        <taxon>Cephus</taxon>
    </lineage>
</organism>
<dbReference type="RefSeq" id="XP_024945441.1">
    <property type="nucleotide sequence ID" value="XM_025089673.1"/>
</dbReference>
<dbReference type="PANTHER" id="PTHR15341:SF3">
    <property type="entry name" value="NUCLEAR NUCLEIC ACID-BINDING PROTEIN C1D"/>
    <property type="match status" value="1"/>
</dbReference>
<evidence type="ECO:0000313" key="14">
    <source>
        <dbReference type="RefSeq" id="XP_024945440.1"/>
    </source>
</evidence>
<dbReference type="RefSeq" id="XP_024945440.1">
    <property type="nucleotide sequence ID" value="XM_025089672.1"/>
</dbReference>
<dbReference type="GO" id="GO:0000178">
    <property type="term" value="C:exosome (RNase complex)"/>
    <property type="evidence" value="ECO:0007669"/>
    <property type="project" value="TreeGrafter"/>
</dbReference>
<evidence type="ECO:0000256" key="3">
    <source>
        <dbReference type="ARBA" id="ARBA00015212"/>
    </source>
</evidence>
<dbReference type="GO" id="GO:0003677">
    <property type="term" value="F:DNA binding"/>
    <property type="evidence" value="ECO:0007669"/>
    <property type="project" value="UniProtKB-KW"/>
</dbReference>
<dbReference type="GO" id="GO:0000460">
    <property type="term" value="P:maturation of 5.8S rRNA"/>
    <property type="evidence" value="ECO:0007669"/>
    <property type="project" value="TreeGrafter"/>
</dbReference>
<evidence type="ECO:0000256" key="6">
    <source>
        <dbReference type="ARBA" id="ARBA00023242"/>
    </source>
</evidence>
<dbReference type="Proteomes" id="UP000694920">
    <property type="component" value="Unplaced"/>
</dbReference>
<dbReference type="AlphaFoldDB" id="A0AAJ7W5M1"/>
<evidence type="ECO:0000256" key="4">
    <source>
        <dbReference type="ARBA" id="ARBA00022552"/>
    </source>
</evidence>
<dbReference type="Pfam" id="PF04000">
    <property type="entry name" value="Sas10_Utp3"/>
    <property type="match status" value="1"/>
</dbReference>
<proteinExistence type="inferred from homology"/>
<evidence type="ECO:0000256" key="1">
    <source>
        <dbReference type="ARBA" id="ARBA00004123"/>
    </source>
</evidence>
<dbReference type="PANTHER" id="PTHR15341">
    <property type="entry name" value="SUN-COR STEROID HORMONE RECEPTOR CO-REPRESSOR"/>
    <property type="match status" value="1"/>
</dbReference>
<gene>
    <name evidence="9 10 11 12 13 14 15" type="primary">LOC107272401</name>
</gene>
<keyword evidence="6 7" id="KW-0539">Nucleus</keyword>
<dbReference type="InterPro" id="IPR007146">
    <property type="entry name" value="Sas10/Utp3/C1D"/>
</dbReference>
<comment type="subunit">
    <text evidence="7">Monomer and homodimer.</text>
</comment>
<reference evidence="9 10" key="1">
    <citation type="submission" date="2025-04" db="UniProtKB">
        <authorList>
            <consortium name="RefSeq"/>
        </authorList>
    </citation>
    <scope>IDENTIFICATION</scope>
</reference>
<dbReference type="GeneID" id="107272401"/>
<name>A0AAJ7W5M1_CEPCN</name>